<keyword evidence="9" id="KW-1185">Reference proteome</keyword>
<evidence type="ECO:0000256" key="4">
    <source>
        <dbReference type="ARBA" id="ARBA00022989"/>
    </source>
</evidence>
<sequence length="388" mass="42736">MMQPQLLPSAAFEFFLWIIRIQGFVQRLKHRTPIHHQHFFHSQICRGPHNRSRDPTILVKGNAVLLSYLMSLGLESLTLVIFTSFATFLILLPLAFYYERYKWPTRVSFKLLIQLLLLSLGGVTLFQSLFLKGINLTSPAMGTAMPNLAPGLIFIIAWIFRLEKVDLSCTYSRVKIIGTFLCVLGALTMSILQSISTTPITAKEGTIQLLSPPNVTFDRHKIIGCLYLLVAILILSSNIVLQAFTLGDFPAPMSLCAITSFFGTFMTAAVQLVEDHEFKTGWPIVGVGDMIAYSLLAGAVNGICLSVNGWALEKRGPVLISMFSPIGTVCSVIFSVVTLGQTINIGSFAGMFLMFTGLYFVLWAKGKEGFAKGGGLESEYDAEKPLLS</sequence>
<feature type="transmembrane region" description="Helical" evidence="6">
    <location>
        <begin position="343"/>
        <end position="362"/>
    </location>
</feature>
<dbReference type="GO" id="GO:0022857">
    <property type="term" value="F:transmembrane transporter activity"/>
    <property type="evidence" value="ECO:0007669"/>
    <property type="project" value="InterPro"/>
</dbReference>
<proteinExistence type="inferred from homology"/>
<dbReference type="SUPFAM" id="SSF103481">
    <property type="entry name" value="Multidrug resistance efflux transporter EmrE"/>
    <property type="match status" value="2"/>
</dbReference>
<accession>A0A445KJV2</accession>
<evidence type="ECO:0000256" key="6">
    <source>
        <dbReference type="RuleBase" id="RU363077"/>
    </source>
</evidence>
<feature type="domain" description="EamA" evidence="7">
    <location>
        <begin position="64"/>
        <end position="190"/>
    </location>
</feature>
<dbReference type="AlphaFoldDB" id="A0A445KJV2"/>
<protein>
    <recommendedName>
        <fullName evidence="6">WAT1-related protein</fullName>
    </recommendedName>
</protein>
<comment type="similarity">
    <text evidence="2 6">Belongs to the drug/metabolite transporter (DMT) superfamily. Plant drug/metabolite exporter (P-DME) (TC 2.A.7.4) family.</text>
</comment>
<evidence type="ECO:0000313" key="9">
    <source>
        <dbReference type="Proteomes" id="UP000289340"/>
    </source>
</evidence>
<evidence type="ECO:0000313" key="8">
    <source>
        <dbReference type="EMBL" id="RZC11184.1"/>
    </source>
</evidence>
<feature type="transmembrane region" description="Helical" evidence="6">
    <location>
        <begin position="290"/>
        <end position="311"/>
    </location>
</feature>
<evidence type="ECO:0000256" key="1">
    <source>
        <dbReference type="ARBA" id="ARBA00004141"/>
    </source>
</evidence>
<dbReference type="GO" id="GO:0016020">
    <property type="term" value="C:membrane"/>
    <property type="evidence" value="ECO:0007669"/>
    <property type="project" value="UniProtKB-SubCell"/>
</dbReference>
<feature type="transmembrane region" description="Helical" evidence="6">
    <location>
        <begin position="318"/>
        <end position="337"/>
    </location>
</feature>
<evidence type="ECO:0000256" key="2">
    <source>
        <dbReference type="ARBA" id="ARBA00007635"/>
    </source>
</evidence>
<feature type="transmembrane region" description="Helical" evidence="6">
    <location>
        <begin position="143"/>
        <end position="162"/>
    </location>
</feature>
<feature type="transmembrane region" description="Helical" evidence="6">
    <location>
        <begin position="111"/>
        <end position="131"/>
    </location>
</feature>
<keyword evidence="5 6" id="KW-0472">Membrane</keyword>
<dbReference type="Gramene" id="XM_028375966.1">
    <property type="protein sequence ID" value="XP_028231767.1"/>
    <property type="gene ID" value="LOC114412170"/>
</dbReference>
<dbReference type="InterPro" id="IPR000620">
    <property type="entry name" value="EamA_dom"/>
</dbReference>
<feature type="transmembrane region" description="Helical" evidence="6">
    <location>
        <begin position="174"/>
        <end position="195"/>
    </location>
</feature>
<keyword evidence="3 6" id="KW-0812">Transmembrane</keyword>
<feature type="transmembrane region" description="Helical" evidence="6">
    <location>
        <begin position="253"/>
        <end position="270"/>
    </location>
</feature>
<keyword evidence="4 6" id="KW-1133">Transmembrane helix</keyword>
<evidence type="ECO:0000256" key="3">
    <source>
        <dbReference type="ARBA" id="ARBA00022692"/>
    </source>
</evidence>
<dbReference type="Pfam" id="PF00892">
    <property type="entry name" value="EamA"/>
    <property type="match status" value="2"/>
</dbReference>
<dbReference type="EMBL" id="QZWG01000005">
    <property type="protein sequence ID" value="RZC11184.1"/>
    <property type="molecule type" value="Genomic_DNA"/>
</dbReference>
<dbReference type="PANTHER" id="PTHR31218">
    <property type="entry name" value="WAT1-RELATED PROTEIN"/>
    <property type="match status" value="1"/>
</dbReference>
<dbReference type="InterPro" id="IPR030184">
    <property type="entry name" value="WAT1-related"/>
</dbReference>
<organism evidence="8 9">
    <name type="scientific">Glycine soja</name>
    <name type="common">Wild soybean</name>
    <dbReference type="NCBI Taxonomy" id="3848"/>
    <lineage>
        <taxon>Eukaryota</taxon>
        <taxon>Viridiplantae</taxon>
        <taxon>Streptophyta</taxon>
        <taxon>Embryophyta</taxon>
        <taxon>Tracheophyta</taxon>
        <taxon>Spermatophyta</taxon>
        <taxon>Magnoliopsida</taxon>
        <taxon>eudicotyledons</taxon>
        <taxon>Gunneridae</taxon>
        <taxon>Pentapetalae</taxon>
        <taxon>rosids</taxon>
        <taxon>fabids</taxon>
        <taxon>Fabales</taxon>
        <taxon>Fabaceae</taxon>
        <taxon>Papilionoideae</taxon>
        <taxon>50 kb inversion clade</taxon>
        <taxon>NPAAA clade</taxon>
        <taxon>indigoferoid/millettioid clade</taxon>
        <taxon>Phaseoleae</taxon>
        <taxon>Glycine</taxon>
        <taxon>Glycine subgen. Soja</taxon>
    </lineage>
</organism>
<feature type="transmembrane region" description="Helical" evidence="6">
    <location>
        <begin position="221"/>
        <end position="241"/>
    </location>
</feature>
<comment type="subcellular location">
    <subcellularLocation>
        <location evidence="1 6">Membrane</location>
        <topology evidence="1 6">Multi-pass membrane protein</topology>
    </subcellularLocation>
</comment>
<reference evidence="8 9" key="1">
    <citation type="submission" date="2018-09" db="EMBL/GenBank/DDBJ databases">
        <title>A high-quality reference genome of wild soybean provides a powerful tool to mine soybean genomes.</title>
        <authorList>
            <person name="Xie M."/>
            <person name="Chung C.Y.L."/>
            <person name="Li M.-W."/>
            <person name="Wong F.-L."/>
            <person name="Chan T.-F."/>
            <person name="Lam H.-M."/>
        </authorList>
    </citation>
    <scope>NUCLEOTIDE SEQUENCE [LARGE SCALE GENOMIC DNA]</scope>
    <source>
        <strain evidence="9">cv. W05</strain>
        <tissue evidence="8">Hypocotyl of etiolated seedlings</tissue>
    </source>
</reference>
<name>A0A445KJV2_GLYSO</name>
<evidence type="ECO:0000259" key="7">
    <source>
        <dbReference type="Pfam" id="PF00892"/>
    </source>
</evidence>
<dbReference type="InterPro" id="IPR037185">
    <property type="entry name" value="EmrE-like"/>
</dbReference>
<comment type="caution">
    <text evidence="8">The sequence shown here is derived from an EMBL/GenBank/DDBJ whole genome shotgun (WGS) entry which is preliminary data.</text>
</comment>
<feature type="domain" description="EamA" evidence="7">
    <location>
        <begin position="223"/>
        <end position="362"/>
    </location>
</feature>
<gene>
    <name evidence="8" type="ORF">D0Y65_011418</name>
</gene>
<feature type="transmembrane region" description="Helical" evidence="6">
    <location>
        <begin position="80"/>
        <end position="99"/>
    </location>
</feature>
<evidence type="ECO:0000256" key="5">
    <source>
        <dbReference type="ARBA" id="ARBA00023136"/>
    </source>
</evidence>
<dbReference type="Proteomes" id="UP000289340">
    <property type="component" value="Chromosome 5"/>
</dbReference>